<dbReference type="STRING" id="1094466.KQS_06460"/>
<evidence type="ECO:0000313" key="3">
    <source>
        <dbReference type="Proteomes" id="UP000007599"/>
    </source>
</evidence>
<dbReference type="Proteomes" id="UP000007599">
    <property type="component" value="Chromosome I"/>
</dbReference>
<keyword evidence="3" id="KW-1185">Reference proteome</keyword>
<reference evidence="3" key="2">
    <citation type="submission" date="2012-03" db="EMBL/GenBank/DDBJ databases">
        <title>Complete genome sequence of Flavobacterium indicum GPTSA100-9T, isolated from warm spring water.</title>
        <authorList>
            <person name="Barbier P."/>
            <person name="Houel A."/>
            <person name="Loux V."/>
            <person name="Poulain J."/>
            <person name="Bernardet J.-F."/>
            <person name="Touchon M."/>
            <person name="Duchaud E."/>
        </authorList>
    </citation>
    <scope>NUCLEOTIDE SEQUENCE [LARGE SCALE GENOMIC DNA]</scope>
    <source>
        <strain evidence="3">DSM 17447 / CIP 109464 / GPTSA100-9</strain>
    </source>
</reference>
<protein>
    <recommendedName>
        <fullName evidence="1">DUF1543 domain-containing protein</fullName>
    </recommendedName>
</protein>
<dbReference type="EMBL" id="HE774682">
    <property type="protein sequence ID" value="CCG53252.1"/>
    <property type="molecule type" value="Genomic_DNA"/>
</dbReference>
<dbReference type="RefSeq" id="WP_014388377.1">
    <property type="nucleotide sequence ID" value="NC_017025.1"/>
</dbReference>
<organism evidence="2 3">
    <name type="scientific">Flavobacterium indicum (strain DSM 17447 / CIP 109464 / GPTSA100-9)</name>
    <dbReference type="NCBI Taxonomy" id="1094466"/>
    <lineage>
        <taxon>Bacteria</taxon>
        <taxon>Pseudomonadati</taxon>
        <taxon>Bacteroidota</taxon>
        <taxon>Flavobacteriia</taxon>
        <taxon>Flavobacteriales</taxon>
        <taxon>Flavobacteriaceae</taxon>
        <taxon>Flavobacterium</taxon>
    </lineage>
</organism>
<dbReference type="KEGG" id="fin:KQS_06460"/>
<dbReference type="OrthoDB" id="850243at2"/>
<accession>H8XPH8</accession>
<dbReference type="HOGENOM" id="CLU_124939_0_0_10"/>
<feature type="domain" description="DUF1543" evidence="1">
    <location>
        <begin position="19"/>
        <end position="69"/>
    </location>
</feature>
<evidence type="ECO:0000259" key="1">
    <source>
        <dbReference type="Pfam" id="PF07566"/>
    </source>
</evidence>
<name>H8XPH8_FLAIG</name>
<reference evidence="2 3" key="1">
    <citation type="journal article" date="2012" name="J. Bacteriol.">
        <title>Complete Genome Sequence of Flavobacterium indicum GPSTA100-9T, Isolated from Warm Spring Water.</title>
        <authorList>
            <person name="Barbier P."/>
            <person name="Houel A."/>
            <person name="Loux V."/>
            <person name="Poulain J."/>
            <person name="Bernardet J.F."/>
            <person name="Touchon M."/>
            <person name="Duchaud E."/>
        </authorList>
    </citation>
    <scope>NUCLEOTIDE SEQUENCE [LARGE SCALE GENOMIC DNA]</scope>
    <source>
        <strain evidence="3">DSM 17447 / CIP 109464 / GPTSA100-9</strain>
    </source>
</reference>
<gene>
    <name evidence="2" type="ordered locus">KQS_06460</name>
</gene>
<dbReference type="Gene3D" id="3.10.20.10">
    <property type="match status" value="2"/>
</dbReference>
<evidence type="ECO:0000313" key="2">
    <source>
        <dbReference type="EMBL" id="CCG53252.1"/>
    </source>
</evidence>
<dbReference type="PATRIC" id="fig|1094466.5.peg.1269"/>
<sequence length="188" mass="22262">MKEMNLFMILIGCTPKNRLIEQHDMFFGIANELKNLIPSINNFWPEANGVFHIDCWRKVTRVGNYNIEVIEKTNFKNNFQLFFINLGGYLPNEFEEYHHKQLIVAKSKAEAIKKVKETEFYKKFSFKGAQSHIDDYYGVAVDEIFNVQDILYPEFKEKYQLKITEATENKLDKNNIGYLNIQKMLKEK</sequence>
<dbReference type="InterPro" id="IPR011440">
    <property type="entry name" value="DUF1543"/>
</dbReference>
<dbReference type="AlphaFoldDB" id="H8XPH8"/>
<proteinExistence type="predicted"/>
<dbReference type="eggNOG" id="ENOG502ZCH2">
    <property type="taxonomic scope" value="Bacteria"/>
</dbReference>
<dbReference type="Pfam" id="PF07566">
    <property type="entry name" value="DUF1543"/>
    <property type="match status" value="1"/>
</dbReference>